<dbReference type="EC" id="3.2.1.31" evidence="3"/>
<dbReference type="InterPro" id="IPR006104">
    <property type="entry name" value="Glyco_hydro_2_N"/>
</dbReference>
<dbReference type="SUPFAM" id="SSF51445">
    <property type="entry name" value="(Trans)glycosidases"/>
    <property type="match status" value="1"/>
</dbReference>
<dbReference type="GO" id="GO:0004566">
    <property type="term" value="F:beta-glucuronidase activity"/>
    <property type="evidence" value="ECO:0007669"/>
    <property type="project" value="UniProtKB-EC"/>
</dbReference>
<dbReference type="PANTHER" id="PTHR10066:SF67">
    <property type="entry name" value="BETA-GLUCURONIDASE"/>
    <property type="match status" value="1"/>
</dbReference>
<accession>A0A0M3J135</accession>
<dbReference type="InterPro" id="IPR006103">
    <property type="entry name" value="Glyco_hydro_2_cat"/>
</dbReference>
<dbReference type="GO" id="GO:0005615">
    <property type="term" value="C:extracellular space"/>
    <property type="evidence" value="ECO:0007669"/>
    <property type="project" value="TreeGrafter"/>
</dbReference>
<evidence type="ECO:0000256" key="2">
    <source>
        <dbReference type="ARBA" id="ARBA00007401"/>
    </source>
</evidence>
<sequence>MRLRAMLSVVIGLVIAFVPSVDSILYVQQNEYRFYDQLDGLWTFVREPSNSIGIGLLREWHLFDLSKFNNATVMPVPAAYNDLGADAETRDHVGWVWYQTKIWTSERDSAYRHFLRFSSVQYYAIVFVNNKLIGSHEGGHLPFEFEVTKTLLLGRENRITVAVNNTLSHETIPPGEFVYLQRQRRGFKQYPDGFFKQIPDFDFFNYAGILRPVYLTKKPATFIQDIVIEAFADGTLLYDIKTNSPTKQSNSISSNSQEVVVATMYDENDQVIFITRGVHFRGRIEGIRLWWPRGMGDPILYLLEVRILTDGTATDAYRIKFGFRTVSFTNDQLFINGKPFYCRGFGMHEDFELIGRGYSAVVMTKDFNMLEWMNANCYRTSHYPYSEERALEADRRGFAVITETPGVGLL</sequence>
<dbReference type="PRINTS" id="PR00132">
    <property type="entry name" value="GLHYDRLASE2"/>
</dbReference>
<evidence type="ECO:0000256" key="6">
    <source>
        <dbReference type="ARBA" id="ARBA00023295"/>
    </source>
</evidence>
<keyword evidence="12" id="KW-1185">Reference proteome</keyword>
<dbReference type="InterPro" id="IPR006101">
    <property type="entry name" value="Glyco_hydro_2"/>
</dbReference>
<dbReference type="Pfam" id="PF02836">
    <property type="entry name" value="Glyco_hydro_2_C"/>
    <property type="match status" value="1"/>
</dbReference>
<dbReference type="Pfam" id="PF02837">
    <property type="entry name" value="Glyco_hydro_2_N"/>
    <property type="match status" value="1"/>
</dbReference>
<feature type="domain" description="Glycoside hydrolase family 2 immunoglobulin-like beta-sandwich" evidence="8">
    <location>
        <begin position="222"/>
        <end position="324"/>
    </location>
</feature>
<comment type="function">
    <text evidence="1">Plays an important role in the degradation of dermatan and keratan sulfates.</text>
</comment>
<dbReference type="GO" id="GO:0019391">
    <property type="term" value="P:glucuronoside catabolic process"/>
    <property type="evidence" value="ECO:0007669"/>
    <property type="project" value="TreeGrafter"/>
</dbReference>
<organism evidence="13">
    <name type="scientific">Anisakis simplex</name>
    <name type="common">Herring worm</name>
    <dbReference type="NCBI Taxonomy" id="6269"/>
    <lineage>
        <taxon>Eukaryota</taxon>
        <taxon>Metazoa</taxon>
        <taxon>Ecdysozoa</taxon>
        <taxon>Nematoda</taxon>
        <taxon>Chromadorea</taxon>
        <taxon>Rhabditida</taxon>
        <taxon>Spirurina</taxon>
        <taxon>Ascaridomorpha</taxon>
        <taxon>Ascaridoidea</taxon>
        <taxon>Anisakidae</taxon>
        <taxon>Anisakis</taxon>
        <taxon>Anisakis simplex complex</taxon>
    </lineage>
</organism>
<evidence type="ECO:0000259" key="10">
    <source>
        <dbReference type="Pfam" id="PF02837"/>
    </source>
</evidence>
<feature type="domain" description="Glycoside hydrolase family 2 catalytic" evidence="9">
    <location>
        <begin position="327"/>
        <end position="408"/>
    </location>
</feature>
<dbReference type="AlphaFoldDB" id="A0A0M3J135"/>
<dbReference type="SUPFAM" id="SSF49785">
    <property type="entry name" value="Galactose-binding domain-like"/>
    <property type="match status" value="1"/>
</dbReference>
<dbReference type="Gene3D" id="2.60.40.10">
    <property type="entry name" value="Immunoglobulins"/>
    <property type="match status" value="1"/>
</dbReference>
<dbReference type="EMBL" id="UYRR01001048">
    <property type="protein sequence ID" value="VDK18432.1"/>
    <property type="molecule type" value="Genomic_DNA"/>
</dbReference>
<dbReference type="GO" id="GO:0005975">
    <property type="term" value="P:carbohydrate metabolic process"/>
    <property type="evidence" value="ECO:0007669"/>
    <property type="project" value="InterPro"/>
</dbReference>
<evidence type="ECO:0000256" key="5">
    <source>
        <dbReference type="ARBA" id="ARBA00022801"/>
    </source>
</evidence>
<dbReference type="Gene3D" id="3.20.20.80">
    <property type="entry name" value="Glycosidases"/>
    <property type="match status" value="1"/>
</dbReference>
<protein>
    <recommendedName>
        <fullName evidence="4">Beta-glucuronidase</fullName>
        <ecNumber evidence="3">3.2.1.31</ecNumber>
    </recommendedName>
</protein>
<evidence type="ECO:0000259" key="8">
    <source>
        <dbReference type="Pfam" id="PF00703"/>
    </source>
</evidence>
<dbReference type="Proteomes" id="UP000267096">
    <property type="component" value="Unassembled WGS sequence"/>
</dbReference>
<dbReference type="Pfam" id="PF00703">
    <property type="entry name" value="Glyco_hydro_2"/>
    <property type="match status" value="1"/>
</dbReference>
<feature type="signal peptide" evidence="7">
    <location>
        <begin position="1"/>
        <end position="23"/>
    </location>
</feature>
<dbReference type="InterPro" id="IPR036156">
    <property type="entry name" value="Beta-gal/glucu_dom_sf"/>
</dbReference>
<proteinExistence type="inferred from homology"/>
<keyword evidence="5" id="KW-0378">Hydrolase</keyword>
<feature type="chain" id="PRO_5043120760" description="Beta-glucuronidase" evidence="7">
    <location>
        <begin position="24"/>
        <end position="410"/>
    </location>
</feature>
<evidence type="ECO:0000256" key="7">
    <source>
        <dbReference type="SAM" id="SignalP"/>
    </source>
</evidence>
<gene>
    <name evidence="11" type="ORF">ASIM_LOCUS1118</name>
</gene>
<dbReference type="InterPro" id="IPR017853">
    <property type="entry name" value="GH"/>
</dbReference>
<evidence type="ECO:0000313" key="12">
    <source>
        <dbReference type="Proteomes" id="UP000267096"/>
    </source>
</evidence>
<evidence type="ECO:0000256" key="1">
    <source>
        <dbReference type="ARBA" id="ARBA00003025"/>
    </source>
</evidence>
<dbReference type="OrthoDB" id="408532at2759"/>
<name>A0A0M3J135_ANISI</name>
<dbReference type="Gene3D" id="2.60.120.260">
    <property type="entry name" value="Galactose-binding domain-like"/>
    <property type="match status" value="1"/>
</dbReference>
<dbReference type="InterPro" id="IPR013783">
    <property type="entry name" value="Ig-like_fold"/>
</dbReference>
<evidence type="ECO:0000256" key="3">
    <source>
        <dbReference type="ARBA" id="ARBA00012761"/>
    </source>
</evidence>
<dbReference type="WBParaSite" id="ASIM_0000123001-mRNA-1">
    <property type="protein sequence ID" value="ASIM_0000123001-mRNA-1"/>
    <property type="gene ID" value="ASIM_0000123001"/>
</dbReference>
<dbReference type="InterPro" id="IPR008979">
    <property type="entry name" value="Galactose-bd-like_sf"/>
</dbReference>
<evidence type="ECO:0000313" key="13">
    <source>
        <dbReference type="WBParaSite" id="ASIM_0000123001-mRNA-1"/>
    </source>
</evidence>
<reference evidence="11 12" key="2">
    <citation type="submission" date="2018-11" db="EMBL/GenBank/DDBJ databases">
        <authorList>
            <consortium name="Pathogen Informatics"/>
        </authorList>
    </citation>
    <scope>NUCLEOTIDE SEQUENCE [LARGE SCALE GENOMIC DNA]</scope>
</reference>
<dbReference type="FunFam" id="2.60.120.260:FF:000198">
    <property type="entry name" value="Beta-glucuronidase"/>
    <property type="match status" value="1"/>
</dbReference>
<comment type="similarity">
    <text evidence="2">Belongs to the glycosyl hydrolase 2 family.</text>
</comment>
<keyword evidence="6" id="KW-0326">Glycosidase</keyword>
<feature type="domain" description="Glycosyl hydrolases family 2 sugar binding" evidence="10">
    <location>
        <begin position="78"/>
        <end position="219"/>
    </location>
</feature>
<evidence type="ECO:0000256" key="4">
    <source>
        <dbReference type="ARBA" id="ARBA00016205"/>
    </source>
</evidence>
<dbReference type="SUPFAM" id="SSF49303">
    <property type="entry name" value="beta-Galactosidase/glucuronidase domain"/>
    <property type="match status" value="1"/>
</dbReference>
<dbReference type="PANTHER" id="PTHR10066">
    <property type="entry name" value="BETA-GLUCURONIDASE"/>
    <property type="match status" value="1"/>
</dbReference>
<keyword evidence="7" id="KW-0732">Signal</keyword>
<evidence type="ECO:0000313" key="11">
    <source>
        <dbReference type="EMBL" id="VDK18432.1"/>
    </source>
</evidence>
<dbReference type="GO" id="GO:0030246">
    <property type="term" value="F:carbohydrate binding"/>
    <property type="evidence" value="ECO:0007669"/>
    <property type="project" value="TreeGrafter"/>
</dbReference>
<dbReference type="InterPro" id="IPR006102">
    <property type="entry name" value="Ig-like_GH2"/>
</dbReference>
<evidence type="ECO:0000259" key="9">
    <source>
        <dbReference type="Pfam" id="PF02836"/>
    </source>
</evidence>
<reference evidence="13" key="1">
    <citation type="submission" date="2017-02" db="UniProtKB">
        <authorList>
            <consortium name="WormBaseParasite"/>
        </authorList>
    </citation>
    <scope>IDENTIFICATION</scope>
</reference>